<proteinExistence type="predicted"/>
<feature type="region of interest" description="Disordered" evidence="2">
    <location>
        <begin position="402"/>
        <end position="435"/>
    </location>
</feature>
<name>A0ABR2JZV3_9EUKA</name>
<evidence type="ECO:0000256" key="1">
    <source>
        <dbReference type="SAM" id="Coils"/>
    </source>
</evidence>
<feature type="compositionally biased region" description="Basic and acidic residues" evidence="2">
    <location>
        <begin position="85"/>
        <end position="102"/>
    </location>
</feature>
<organism evidence="3 4">
    <name type="scientific">Tritrichomonas musculus</name>
    <dbReference type="NCBI Taxonomy" id="1915356"/>
    <lineage>
        <taxon>Eukaryota</taxon>
        <taxon>Metamonada</taxon>
        <taxon>Parabasalia</taxon>
        <taxon>Tritrichomonadida</taxon>
        <taxon>Tritrichomonadidae</taxon>
        <taxon>Tritrichomonas</taxon>
    </lineage>
</organism>
<gene>
    <name evidence="3" type="ORF">M9Y10_043443</name>
</gene>
<keyword evidence="1" id="KW-0175">Coiled coil</keyword>
<feature type="coiled-coil region" evidence="1">
    <location>
        <begin position="557"/>
        <end position="667"/>
    </location>
</feature>
<feature type="compositionally biased region" description="Basic and acidic residues" evidence="2">
    <location>
        <begin position="23"/>
        <end position="35"/>
    </location>
</feature>
<feature type="region of interest" description="Disordered" evidence="2">
    <location>
        <begin position="63"/>
        <end position="132"/>
    </location>
</feature>
<feature type="region of interest" description="Disordered" evidence="2">
    <location>
        <begin position="289"/>
        <end position="309"/>
    </location>
</feature>
<feature type="compositionally biased region" description="Polar residues" evidence="2">
    <location>
        <begin position="366"/>
        <end position="377"/>
    </location>
</feature>
<feature type="region of interest" description="Disordered" evidence="2">
    <location>
        <begin position="356"/>
        <end position="377"/>
    </location>
</feature>
<dbReference type="EMBL" id="JAPFFF010000008">
    <property type="protein sequence ID" value="KAK8884334.1"/>
    <property type="molecule type" value="Genomic_DNA"/>
</dbReference>
<feature type="compositionally biased region" description="Acidic residues" evidence="2">
    <location>
        <begin position="408"/>
        <end position="418"/>
    </location>
</feature>
<evidence type="ECO:0000313" key="3">
    <source>
        <dbReference type="EMBL" id="KAK8884334.1"/>
    </source>
</evidence>
<evidence type="ECO:0000256" key="2">
    <source>
        <dbReference type="SAM" id="MobiDB-lite"/>
    </source>
</evidence>
<reference evidence="3 4" key="1">
    <citation type="submission" date="2024-04" db="EMBL/GenBank/DDBJ databases">
        <title>Tritrichomonas musculus Genome.</title>
        <authorList>
            <person name="Alves-Ferreira E."/>
            <person name="Grigg M."/>
            <person name="Lorenzi H."/>
            <person name="Galac M."/>
        </authorList>
    </citation>
    <scope>NUCLEOTIDE SEQUENCE [LARGE SCALE GENOMIC DNA]</scope>
    <source>
        <strain evidence="3 4">EAF2021</strain>
    </source>
</reference>
<feature type="compositionally biased region" description="Polar residues" evidence="2">
    <location>
        <begin position="290"/>
        <end position="309"/>
    </location>
</feature>
<evidence type="ECO:0000313" key="4">
    <source>
        <dbReference type="Proteomes" id="UP001470230"/>
    </source>
</evidence>
<feature type="region of interest" description="Disordered" evidence="2">
    <location>
        <begin position="1"/>
        <end position="51"/>
    </location>
</feature>
<feature type="region of interest" description="Disordered" evidence="2">
    <location>
        <begin position="236"/>
        <end position="270"/>
    </location>
</feature>
<dbReference type="Proteomes" id="UP001470230">
    <property type="component" value="Unassembled WGS sequence"/>
</dbReference>
<sequence>MNNNNRPCYSPPPQYTRSSHYPKKSDEKHRSELFLKHGTHIASPPLNKSLPSIKVFEDDSIESNITEKKSDPPNIKKMYSPDSFPNEKDLKRKKERKEKKGEQNTSFEQSSSKKARSAFSSPQSPRKPRTSIDTYEANKEFILSRFYGVDEKITLHQLEVLLHYFSIIDLNINEKPLVAKNILQLCEIPNSSDEQLYKSHKLMEALIQSYKKASTSSFWKDISNCITSARMNGSRSFNRMPFSPPKLQPSRDSFSTSSKKEESDGIPSYQKYLNKRNKERQLAQTKKDMINQNQENPNMNKKFSKTQPVQRPNFSDIEVYNYDTNEYDEEMTFTDLVNQMKDEVFSERQFKRLLNENTSSENENLKQLNDNGSSASGPQFFERLKVIEKYENYREFPTQKISMPIEKVDDEGEMEDNENEGKNSRNKSKLTATDRQIDSLSKEVDELRAQNDQLTNANKKLQTKNSQLATNYKHLKSSNLVLTFSNRQLKTDSDQLAKLTKELEQLKNDKLLLEYDYSKLKRKNFKLSANNKKLKTDNVFLSTTNKELKQTTNYEKTVILTEQIEKLTEQNNQLLNDNSKLKTENCELETKNSQLESKSDNLRELQNQINELKKQNNRLRAVNRQYEIINNELSSDNVQILSLTEQLNQLKAENEQLLNDNLMLKTANRNLLKMENDQGPNKLSKSEEENSNLFDSLVENIESENDLSNHQKEELIEAV</sequence>
<comment type="caution">
    <text evidence="3">The sequence shown here is derived from an EMBL/GenBank/DDBJ whole genome shotgun (WGS) entry which is preliminary data.</text>
</comment>
<keyword evidence="4" id="KW-1185">Reference proteome</keyword>
<accession>A0ABR2JZV3</accession>
<protein>
    <submittedName>
        <fullName evidence="3">Uncharacterized protein</fullName>
    </submittedName>
</protein>